<proteinExistence type="predicted"/>
<dbReference type="Proteomes" id="UP001230654">
    <property type="component" value="Unassembled WGS sequence"/>
</dbReference>
<evidence type="ECO:0000313" key="3">
    <source>
        <dbReference type="Proteomes" id="UP001230654"/>
    </source>
</evidence>
<feature type="compositionally biased region" description="Polar residues" evidence="1">
    <location>
        <begin position="172"/>
        <end position="181"/>
    </location>
</feature>
<comment type="caution">
    <text evidence="2">The sequence shown here is derived from an EMBL/GenBank/DDBJ whole genome shotgun (WGS) entry which is preliminary data.</text>
</comment>
<protein>
    <submittedName>
        <fullName evidence="2">Uncharacterized protein</fullName>
    </submittedName>
</protein>
<gene>
    <name evidence="2" type="ORF">QF030_000424</name>
</gene>
<feature type="region of interest" description="Disordered" evidence="1">
    <location>
        <begin position="394"/>
        <end position="430"/>
    </location>
</feature>
<organism evidence="2 3">
    <name type="scientific">Streptomyces rishiriensis</name>
    <dbReference type="NCBI Taxonomy" id="68264"/>
    <lineage>
        <taxon>Bacteria</taxon>
        <taxon>Bacillati</taxon>
        <taxon>Actinomycetota</taxon>
        <taxon>Actinomycetes</taxon>
        <taxon>Kitasatosporales</taxon>
        <taxon>Streptomycetaceae</taxon>
        <taxon>Streptomyces</taxon>
    </lineage>
</organism>
<feature type="compositionally biased region" description="Low complexity" evidence="1">
    <location>
        <begin position="394"/>
        <end position="404"/>
    </location>
</feature>
<feature type="region of interest" description="Disordered" evidence="1">
    <location>
        <begin position="168"/>
        <end position="252"/>
    </location>
</feature>
<sequence length="430" mass="46116">MIDYPQFIMEFEFERDSQNRPLIPGRTRDSGLSQILLAARVDDQGRARRTLDEERANALAQRSFSVVRYGTQYALARETRTEGEFRRDGQDIAVAAIVRDYEFETDRHGRPILPAQSVIINNIKFGEILHRTRAIGGSRPAGELGPATAQALKSKRFDVWDNVGGARALSPHTPTNATQVTHAVGPASSSLSGSRPSASAGTAPSGPSSSQSAPIVPAQKSRPAPTPGAGPSGHAPASRSAPTAPAIATGRSAMPNRAELTAEALRLLKGYIQQYKIEPIAASVFSKNNGKSSNYLRDQKTENTGAWNELTPREQLEFHVMSSLNGGHLMSAERVAAEVKRLEQRVEGVEAGVHEISRMMYGPVASIPDLRPQLMSPRVPYGSIEQHRAAERAAAAALAAAEPVPGQPVPGQPVPGQPVPGQPVAAPRRR</sequence>
<feature type="compositionally biased region" description="Pro residues" evidence="1">
    <location>
        <begin position="405"/>
        <end position="421"/>
    </location>
</feature>
<keyword evidence="3" id="KW-1185">Reference proteome</keyword>
<evidence type="ECO:0000313" key="2">
    <source>
        <dbReference type="EMBL" id="MDQ0578246.1"/>
    </source>
</evidence>
<evidence type="ECO:0000256" key="1">
    <source>
        <dbReference type="SAM" id="MobiDB-lite"/>
    </source>
</evidence>
<reference evidence="2 3" key="1">
    <citation type="submission" date="2023-07" db="EMBL/GenBank/DDBJ databases">
        <title>Comparative genomics of wheat-associated soil bacteria to identify genetic determinants of phenazine resistance.</title>
        <authorList>
            <person name="Mouncey N."/>
        </authorList>
    </citation>
    <scope>NUCLEOTIDE SEQUENCE [LARGE SCALE GENOMIC DNA]</scope>
    <source>
        <strain evidence="2 3">B2I6</strain>
    </source>
</reference>
<feature type="compositionally biased region" description="Low complexity" evidence="1">
    <location>
        <begin position="235"/>
        <end position="249"/>
    </location>
</feature>
<accession>A0ABU0NGN1</accession>
<feature type="compositionally biased region" description="Low complexity" evidence="1">
    <location>
        <begin position="185"/>
        <end position="214"/>
    </location>
</feature>
<name>A0ABU0NGN1_STRRH</name>
<dbReference type="EMBL" id="JAUSWV010000001">
    <property type="protein sequence ID" value="MDQ0578246.1"/>
    <property type="molecule type" value="Genomic_DNA"/>
</dbReference>